<evidence type="ECO:0000313" key="13">
    <source>
        <dbReference type="EMBL" id="ACS81388.1"/>
    </source>
</evidence>
<feature type="transmembrane region" description="Helical" evidence="11">
    <location>
        <begin position="28"/>
        <end position="50"/>
    </location>
</feature>
<feature type="transmembrane region" description="Helical" evidence="11">
    <location>
        <begin position="62"/>
        <end position="80"/>
    </location>
</feature>
<reference evidence="13 14" key="1">
    <citation type="submission" date="2009-06" db="EMBL/GenBank/DDBJ databases">
        <title>Complete sequence of Desulfovibrio salexigens DSM 2638.</title>
        <authorList>
            <consortium name="US DOE Joint Genome Institute"/>
            <person name="Lucas S."/>
            <person name="Copeland A."/>
            <person name="Lapidus A."/>
            <person name="Glavina del Rio T."/>
            <person name="Tice H."/>
            <person name="Bruce D."/>
            <person name="Goodwin L."/>
            <person name="Pitluck S."/>
            <person name="Munk A.C."/>
            <person name="Brettin T."/>
            <person name="Detter J.C."/>
            <person name="Han C."/>
            <person name="Tapia R."/>
            <person name="Larimer F."/>
            <person name="Land M."/>
            <person name="Hauser L."/>
            <person name="Kyrpides N."/>
            <person name="Anderson I."/>
            <person name="Wall J.D."/>
            <person name="Arkin A.P."/>
            <person name="Dehal P."/>
            <person name="Chivian D."/>
            <person name="Giles B."/>
            <person name="Hazen T.C."/>
        </authorList>
    </citation>
    <scope>NUCLEOTIDE SEQUENCE [LARGE SCALE GENOMIC DNA]</scope>
    <source>
        <strain evidence="14">ATCC 14822 / DSM 2638 / NCIMB 8403 / VKM B-1763</strain>
    </source>
</reference>
<dbReference type="eggNOG" id="COG0517">
    <property type="taxonomic scope" value="Bacteria"/>
</dbReference>
<evidence type="ECO:0000256" key="3">
    <source>
        <dbReference type="ARBA" id="ARBA00022692"/>
    </source>
</evidence>
<evidence type="ECO:0000259" key="12">
    <source>
        <dbReference type="PROSITE" id="PS51371"/>
    </source>
</evidence>
<keyword evidence="14" id="KW-1185">Reference proteome</keyword>
<evidence type="ECO:0000256" key="2">
    <source>
        <dbReference type="ARBA" id="ARBA00022448"/>
    </source>
</evidence>
<organism evidence="13 14">
    <name type="scientific">Maridesulfovibrio salexigens (strain ATCC 14822 / DSM 2638 / NCIMB 8403 / VKM B-1763)</name>
    <name type="common">Desulfovibrio salexigens</name>
    <dbReference type="NCBI Taxonomy" id="526222"/>
    <lineage>
        <taxon>Bacteria</taxon>
        <taxon>Pseudomonadati</taxon>
        <taxon>Thermodesulfobacteriota</taxon>
        <taxon>Desulfovibrionia</taxon>
        <taxon>Desulfovibrionales</taxon>
        <taxon>Desulfovibrionaceae</taxon>
        <taxon>Maridesulfovibrio</taxon>
    </lineage>
</organism>
<dbReference type="RefSeq" id="WP_015853204.1">
    <property type="nucleotide sequence ID" value="NC_012881.1"/>
</dbReference>
<dbReference type="AlphaFoldDB" id="C6BS05"/>
<dbReference type="SUPFAM" id="SSF81340">
    <property type="entry name" value="Clc chloride channel"/>
    <property type="match status" value="1"/>
</dbReference>
<evidence type="ECO:0000256" key="8">
    <source>
        <dbReference type="ARBA" id="ARBA00023214"/>
    </source>
</evidence>
<keyword evidence="10" id="KW-0129">CBS domain</keyword>
<evidence type="ECO:0000256" key="1">
    <source>
        <dbReference type="ARBA" id="ARBA00004141"/>
    </source>
</evidence>
<dbReference type="PANTHER" id="PTHR43427">
    <property type="entry name" value="CHLORIDE CHANNEL PROTEIN CLC-E"/>
    <property type="match status" value="1"/>
</dbReference>
<dbReference type="InterPro" id="IPR014743">
    <property type="entry name" value="Cl-channel_core"/>
</dbReference>
<dbReference type="SMART" id="SM00116">
    <property type="entry name" value="CBS"/>
    <property type="match status" value="2"/>
</dbReference>
<dbReference type="CDD" id="cd02205">
    <property type="entry name" value="CBS_pair_SF"/>
    <property type="match status" value="1"/>
</dbReference>
<dbReference type="InterPro" id="IPR000644">
    <property type="entry name" value="CBS_dom"/>
</dbReference>
<dbReference type="InterPro" id="IPR050368">
    <property type="entry name" value="ClC-type_chloride_channel"/>
</dbReference>
<dbReference type="Pfam" id="PF00571">
    <property type="entry name" value="CBS"/>
    <property type="match status" value="1"/>
</dbReference>
<dbReference type="PROSITE" id="PS51371">
    <property type="entry name" value="CBS"/>
    <property type="match status" value="1"/>
</dbReference>
<gene>
    <name evidence="13" type="ordered locus">Desal_3338</name>
</gene>
<keyword evidence="9" id="KW-0407">Ion channel</keyword>
<keyword evidence="8" id="KW-0868">Chloride</keyword>
<dbReference type="InterPro" id="IPR046342">
    <property type="entry name" value="CBS_dom_sf"/>
</dbReference>
<proteinExistence type="predicted"/>
<keyword evidence="3 11" id="KW-0812">Transmembrane</keyword>
<dbReference type="PANTHER" id="PTHR43427:SF6">
    <property type="entry name" value="CHLORIDE CHANNEL PROTEIN CLC-E"/>
    <property type="match status" value="1"/>
</dbReference>
<dbReference type="SUPFAM" id="SSF54631">
    <property type="entry name" value="CBS-domain pair"/>
    <property type="match status" value="1"/>
</dbReference>
<sequence length="582" mass="61992">MIKSGNNISPAELKHFLHKRAPSRNAKLIFAATVIGCCSALAAVVLNRALDYLSTLRMTNSQHWWMFMLPAVGATLAVILSKNIFKESGGHGVGEVIAKVGLKQGILRPISIISSLLTSLLTIASGGSAGPEAPVVVSGSAMGSNLSRLFKMSGQSRMTLIGCGAAGSISAIFNAPVTGMIFAVEIILGEWTPYHLIPIAISSVVATQTSRLLEGNVIPFNDQFPPMGITDLGTSILLAVLTALVSVLFVRLIRQVGSACSSLTNKPWIKAACGGLAVGIIGIFFPLALGEGYTSIKMAIHGTLPDGIALIAFMGMLRIVTTSLTLGSGGLGGIFAPCLVIGSLFGAFYYRVISQIIPQNILTGEGSYALLGMAGVVSGVMQAPLTSVFLVLEITHGYQAVMHIMIVTFLSSMLTHSFEPSSFYFRDLVEKGQLLRPKTDEKILADIDTDQLVHDKLTYACPQMTVSEFLKVLTSTSQTHIPIINSETQEFIGMVDVVSARSSILDPDQQQSNIGEVAIDRNAPIIEHGMGAAEILEIMNRSGKRTLPVMKNGSFSGFISKEDILSAYRGEMKSYGKSDNLF</sequence>
<dbReference type="STRING" id="526222.Desal_3338"/>
<accession>C6BS05</accession>
<keyword evidence="5" id="KW-0406">Ion transport</keyword>
<dbReference type="GO" id="GO:0005254">
    <property type="term" value="F:chloride channel activity"/>
    <property type="evidence" value="ECO:0007669"/>
    <property type="project" value="UniProtKB-KW"/>
</dbReference>
<feature type="transmembrane region" description="Helical" evidence="11">
    <location>
        <begin position="302"/>
        <end position="320"/>
    </location>
</feature>
<protein>
    <submittedName>
        <fullName evidence="13">Chloride channel core</fullName>
    </submittedName>
</protein>
<feature type="transmembrane region" description="Helical" evidence="11">
    <location>
        <begin position="234"/>
        <end position="253"/>
    </location>
</feature>
<feature type="transmembrane region" description="Helical" evidence="11">
    <location>
        <begin position="326"/>
        <end position="350"/>
    </location>
</feature>
<dbReference type="Gene3D" id="3.10.580.10">
    <property type="entry name" value="CBS-domain"/>
    <property type="match status" value="1"/>
</dbReference>
<evidence type="ECO:0000256" key="4">
    <source>
        <dbReference type="ARBA" id="ARBA00022989"/>
    </source>
</evidence>
<evidence type="ECO:0000313" key="14">
    <source>
        <dbReference type="Proteomes" id="UP000002601"/>
    </source>
</evidence>
<dbReference type="eggNOG" id="COG0038">
    <property type="taxonomic scope" value="Bacteria"/>
</dbReference>
<dbReference type="InterPro" id="IPR001807">
    <property type="entry name" value="ClC"/>
</dbReference>
<keyword evidence="4 11" id="KW-1133">Transmembrane helix</keyword>
<evidence type="ECO:0000256" key="6">
    <source>
        <dbReference type="ARBA" id="ARBA00023136"/>
    </source>
</evidence>
<dbReference type="Gene3D" id="1.10.3080.10">
    <property type="entry name" value="Clc chloride channel"/>
    <property type="match status" value="1"/>
</dbReference>
<dbReference type="KEGG" id="dsa:Desal_3338"/>
<feature type="transmembrane region" description="Helical" evidence="11">
    <location>
        <begin position="370"/>
        <end position="392"/>
    </location>
</feature>
<dbReference type="Proteomes" id="UP000002601">
    <property type="component" value="Chromosome"/>
</dbReference>
<keyword evidence="7" id="KW-0869">Chloride channel</keyword>
<keyword evidence="6 11" id="KW-0472">Membrane</keyword>
<evidence type="ECO:0000256" key="10">
    <source>
        <dbReference type="PROSITE-ProRule" id="PRU00703"/>
    </source>
</evidence>
<dbReference type="CDD" id="cd00400">
    <property type="entry name" value="Voltage_gated_ClC"/>
    <property type="match status" value="1"/>
</dbReference>
<name>C6BS05_MARSD</name>
<dbReference type="HOGENOM" id="CLU_015263_5_1_7"/>
<evidence type="ECO:0000256" key="11">
    <source>
        <dbReference type="SAM" id="Phobius"/>
    </source>
</evidence>
<feature type="domain" description="CBS" evidence="12">
    <location>
        <begin position="519"/>
        <end position="574"/>
    </location>
</feature>
<dbReference type="OrthoDB" id="9767361at2"/>
<feature type="transmembrane region" description="Helical" evidence="11">
    <location>
        <begin position="158"/>
        <end position="188"/>
    </location>
</feature>
<feature type="transmembrane region" description="Helical" evidence="11">
    <location>
        <begin position="268"/>
        <end position="290"/>
    </location>
</feature>
<evidence type="ECO:0000256" key="9">
    <source>
        <dbReference type="ARBA" id="ARBA00023303"/>
    </source>
</evidence>
<dbReference type="GO" id="GO:0034707">
    <property type="term" value="C:chloride channel complex"/>
    <property type="evidence" value="ECO:0007669"/>
    <property type="project" value="UniProtKB-KW"/>
</dbReference>
<evidence type="ECO:0000256" key="5">
    <source>
        <dbReference type="ARBA" id="ARBA00023065"/>
    </source>
</evidence>
<dbReference type="Pfam" id="PF00654">
    <property type="entry name" value="Voltage_CLC"/>
    <property type="match status" value="1"/>
</dbReference>
<keyword evidence="2" id="KW-0813">Transport</keyword>
<dbReference type="PRINTS" id="PR00762">
    <property type="entry name" value="CLCHANNEL"/>
</dbReference>
<evidence type="ECO:0000256" key="7">
    <source>
        <dbReference type="ARBA" id="ARBA00023173"/>
    </source>
</evidence>
<dbReference type="EMBL" id="CP001649">
    <property type="protein sequence ID" value="ACS81388.1"/>
    <property type="molecule type" value="Genomic_DNA"/>
</dbReference>
<comment type="subcellular location">
    <subcellularLocation>
        <location evidence="1">Membrane</location>
        <topology evidence="1">Multi-pass membrane protein</topology>
    </subcellularLocation>
</comment>